<comment type="caution">
    <text evidence="1">The sequence shown here is derived from an EMBL/GenBank/DDBJ whole genome shotgun (WGS) entry which is preliminary data.</text>
</comment>
<evidence type="ECO:0000313" key="1">
    <source>
        <dbReference type="EMBL" id="KAJ0179195.1"/>
    </source>
</evidence>
<evidence type="ECO:0000313" key="2">
    <source>
        <dbReference type="Proteomes" id="UP000824533"/>
    </source>
</evidence>
<protein>
    <submittedName>
        <fullName evidence="1">Uncharacterized protein</fullName>
    </submittedName>
</protein>
<sequence>MTTNGNNAEAFGESTSDVFRVGVRLPPFWPENPAVWFAQVESHFALSGISDDKTRFHFVISQLEHRFAAEVTDIIVSPPANSKYDTLKTELVKRLCHSREKEVKQLLTHEEMGDRRPSQFLRHLRQLAGPEVPEEFLKTIWTSRLPTHVQTAIASQPRADLSSLADLADTVLDIVSSNPQTAALSQSPGSTLDVLVKQVAELTRRVDALTHTRDNISRSRSASRESRRQRSQTRSMSNYKRFPLCFYHAKFKEKARRCIKPCDFAQGNAQSSR</sequence>
<dbReference type="Proteomes" id="UP000824533">
    <property type="component" value="Linkage Group LG08"/>
</dbReference>
<accession>A0ACC1D5W4</accession>
<reference evidence="1 2" key="1">
    <citation type="journal article" date="2021" name="Front. Genet.">
        <title>Chromosome-Level Genome Assembly Reveals Significant Gene Expansion in the Toll and IMD Signaling Pathways of Dendrolimus kikuchii.</title>
        <authorList>
            <person name="Zhou J."/>
            <person name="Wu P."/>
            <person name="Xiong Z."/>
            <person name="Liu N."/>
            <person name="Zhao N."/>
            <person name="Ji M."/>
            <person name="Qiu Y."/>
            <person name="Yang B."/>
        </authorList>
    </citation>
    <scope>NUCLEOTIDE SEQUENCE [LARGE SCALE GENOMIC DNA]</scope>
    <source>
        <strain evidence="1">Ann1</strain>
    </source>
</reference>
<gene>
    <name evidence="1" type="ORF">K1T71_004907</name>
</gene>
<keyword evidence="2" id="KW-1185">Reference proteome</keyword>
<organism evidence="1 2">
    <name type="scientific">Dendrolimus kikuchii</name>
    <dbReference type="NCBI Taxonomy" id="765133"/>
    <lineage>
        <taxon>Eukaryota</taxon>
        <taxon>Metazoa</taxon>
        <taxon>Ecdysozoa</taxon>
        <taxon>Arthropoda</taxon>
        <taxon>Hexapoda</taxon>
        <taxon>Insecta</taxon>
        <taxon>Pterygota</taxon>
        <taxon>Neoptera</taxon>
        <taxon>Endopterygota</taxon>
        <taxon>Lepidoptera</taxon>
        <taxon>Glossata</taxon>
        <taxon>Ditrysia</taxon>
        <taxon>Bombycoidea</taxon>
        <taxon>Lasiocampidae</taxon>
        <taxon>Dendrolimus</taxon>
    </lineage>
</organism>
<name>A0ACC1D5W4_9NEOP</name>
<dbReference type="EMBL" id="CM034394">
    <property type="protein sequence ID" value="KAJ0179195.1"/>
    <property type="molecule type" value="Genomic_DNA"/>
</dbReference>
<proteinExistence type="predicted"/>